<dbReference type="Gene3D" id="1.10.357.10">
    <property type="entry name" value="Tetracycline Repressor, domain 2"/>
    <property type="match status" value="1"/>
</dbReference>
<evidence type="ECO:0000256" key="4">
    <source>
        <dbReference type="PROSITE-ProRule" id="PRU00335"/>
    </source>
</evidence>
<evidence type="ECO:0000313" key="6">
    <source>
        <dbReference type="EMBL" id="TQE35890.1"/>
    </source>
</evidence>
<protein>
    <submittedName>
        <fullName evidence="6">TetR family transcriptional regulator</fullName>
    </submittedName>
</protein>
<evidence type="ECO:0000259" key="5">
    <source>
        <dbReference type="PROSITE" id="PS50977"/>
    </source>
</evidence>
<dbReference type="Pfam" id="PF00440">
    <property type="entry name" value="TetR_N"/>
    <property type="match status" value="1"/>
</dbReference>
<name>A0AAE9B1L5_9ACTN</name>
<dbReference type="PANTHER" id="PTHR30055:SF238">
    <property type="entry name" value="MYCOFACTOCIN BIOSYNTHESIS TRANSCRIPTIONAL REGULATOR MFTR-RELATED"/>
    <property type="match status" value="1"/>
</dbReference>
<dbReference type="InterPro" id="IPR050109">
    <property type="entry name" value="HTH-type_TetR-like_transc_reg"/>
</dbReference>
<sequence length="202" mass="21912">MDTARQQERLLPLRERRRDATRREIAHCAAALFESQGFQATTVEEIAYAAGLSLRTFYRYCESKETALSPLLTDCISALEEALAARPTEQPFPEAARDALLHACASMDDASRRRLIRVMLAEPALTACLLAANRRAQDQLTPVIAARTGADEGALRPRLLAGLLVNTSATALEYWALHDAAGPLDRVAADAFDVAAGAFTDA</sequence>
<dbReference type="SUPFAM" id="SSF46689">
    <property type="entry name" value="Homeodomain-like"/>
    <property type="match status" value="1"/>
</dbReference>
<reference evidence="6 7" key="1">
    <citation type="submission" date="2019-03" db="EMBL/GenBank/DDBJ databases">
        <title>Comparative genomic analyses of the sweetpotato soil rot pathogen, Streptomyces ipomoeae.</title>
        <authorList>
            <person name="Ruschel Soares N."/>
            <person name="Badger J.H."/>
            <person name="Huguet-Tapia J.C."/>
            <person name="Clark C.A."/>
            <person name="Pettis G.S."/>
        </authorList>
    </citation>
    <scope>NUCLEOTIDE SEQUENCE [LARGE SCALE GENOMIC DNA]</scope>
    <source>
        <strain evidence="6 7">88-35</strain>
    </source>
</reference>
<keyword evidence="3" id="KW-0804">Transcription</keyword>
<dbReference type="AlphaFoldDB" id="A0AAE9B1L5"/>
<organism evidence="6 7">
    <name type="scientific">Streptomyces ipomoeae</name>
    <dbReference type="NCBI Taxonomy" id="103232"/>
    <lineage>
        <taxon>Bacteria</taxon>
        <taxon>Bacillati</taxon>
        <taxon>Actinomycetota</taxon>
        <taxon>Actinomycetes</taxon>
        <taxon>Kitasatosporales</taxon>
        <taxon>Streptomycetaceae</taxon>
        <taxon>Streptomyces</taxon>
    </lineage>
</organism>
<keyword evidence="1" id="KW-0805">Transcription regulation</keyword>
<dbReference type="Pfam" id="PF17754">
    <property type="entry name" value="TetR_C_14"/>
    <property type="match status" value="1"/>
</dbReference>
<comment type="caution">
    <text evidence="6">The sequence shown here is derived from an EMBL/GenBank/DDBJ whole genome shotgun (WGS) entry which is preliminary data.</text>
</comment>
<dbReference type="GO" id="GO:0000976">
    <property type="term" value="F:transcription cis-regulatory region binding"/>
    <property type="evidence" value="ECO:0007669"/>
    <property type="project" value="TreeGrafter"/>
</dbReference>
<dbReference type="PANTHER" id="PTHR30055">
    <property type="entry name" value="HTH-TYPE TRANSCRIPTIONAL REGULATOR RUTR"/>
    <property type="match status" value="1"/>
</dbReference>
<evidence type="ECO:0000256" key="1">
    <source>
        <dbReference type="ARBA" id="ARBA00023015"/>
    </source>
</evidence>
<accession>A0AAE9B1L5</accession>
<dbReference type="EMBL" id="SPAZ01000100">
    <property type="protein sequence ID" value="TQE35890.1"/>
    <property type="molecule type" value="Genomic_DNA"/>
</dbReference>
<dbReference type="Gene3D" id="1.10.10.60">
    <property type="entry name" value="Homeodomain-like"/>
    <property type="match status" value="1"/>
</dbReference>
<dbReference type="InterPro" id="IPR041347">
    <property type="entry name" value="MftR_C"/>
</dbReference>
<proteinExistence type="predicted"/>
<evidence type="ECO:0000256" key="3">
    <source>
        <dbReference type="ARBA" id="ARBA00023163"/>
    </source>
</evidence>
<dbReference type="PROSITE" id="PS50977">
    <property type="entry name" value="HTH_TETR_2"/>
    <property type="match status" value="1"/>
</dbReference>
<dbReference type="InterPro" id="IPR009057">
    <property type="entry name" value="Homeodomain-like_sf"/>
</dbReference>
<feature type="domain" description="HTH tetR-type" evidence="5">
    <location>
        <begin position="19"/>
        <end position="79"/>
    </location>
</feature>
<dbReference type="GO" id="GO:0003700">
    <property type="term" value="F:DNA-binding transcription factor activity"/>
    <property type="evidence" value="ECO:0007669"/>
    <property type="project" value="TreeGrafter"/>
</dbReference>
<feature type="DNA-binding region" description="H-T-H motif" evidence="4">
    <location>
        <begin position="42"/>
        <end position="61"/>
    </location>
</feature>
<dbReference type="RefSeq" id="WP_141581894.1">
    <property type="nucleotide sequence ID" value="NZ_JARAVA010000070.1"/>
</dbReference>
<evidence type="ECO:0000256" key="2">
    <source>
        <dbReference type="ARBA" id="ARBA00023125"/>
    </source>
</evidence>
<keyword evidence="2 4" id="KW-0238">DNA-binding</keyword>
<evidence type="ECO:0000313" key="7">
    <source>
        <dbReference type="Proteomes" id="UP000318720"/>
    </source>
</evidence>
<gene>
    <name evidence="6" type="ORF">Sipo8835_11785</name>
</gene>
<dbReference type="InterPro" id="IPR001647">
    <property type="entry name" value="HTH_TetR"/>
</dbReference>
<dbReference type="Proteomes" id="UP000318720">
    <property type="component" value="Unassembled WGS sequence"/>
</dbReference>